<reference evidence="2" key="1">
    <citation type="submission" date="2021-01" db="EMBL/GenBank/DDBJ databases">
        <authorList>
            <person name="Corre E."/>
            <person name="Pelletier E."/>
            <person name="Niang G."/>
            <person name="Scheremetjew M."/>
            <person name="Finn R."/>
            <person name="Kale V."/>
            <person name="Holt S."/>
            <person name="Cochrane G."/>
            <person name="Meng A."/>
            <person name="Brown T."/>
            <person name="Cohen L."/>
        </authorList>
    </citation>
    <scope>NUCLEOTIDE SEQUENCE</scope>
    <source>
        <strain evidence="2">NIES-381</strain>
    </source>
</reference>
<dbReference type="EMBL" id="HBGA01151297">
    <property type="protein sequence ID" value="CAD9043791.1"/>
    <property type="molecule type" value="Transcribed_RNA"/>
</dbReference>
<feature type="compositionally biased region" description="Low complexity" evidence="1">
    <location>
        <begin position="133"/>
        <end position="149"/>
    </location>
</feature>
<name>A0A7S1NVV9_9EUGL</name>
<evidence type="ECO:0000256" key="1">
    <source>
        <dbReference type="SAM" id="MobiDB-lite"/>
    </source>
</evidence>
<protein>
    <submittedName>
        <fullName evidence="2">Uncharacterized protein</fullName>
    </submittedName>
</protein>
<dbReference type="AlphaFoldDB" id="A0A7S1NVV9"/>
<evidence type="ECO:0000313" key="2">
    <source>
        <dbReference type="EMBL" id="CAD9043791.1"/>
    </source>
</evidence>
<organism evidence="2">
    <name type="scientific">Eutreptiella gymnastica</name>
    <dbReference type="NCBI Taxonomy" id="73025"/>
    <lineage>
        <taxon>Eukaryota</taxon>
        <taxon>Discoba</taxon>
        <taxon>Euglenozoa</taxon>
        <taxon>Euglenida</taxon>
        <taxon>Spirocuta</taxon>
        <taxon>Euglenophyceae</taxon>
        <taxon>Eutreptiales</taxon>
        <taxon>Eutreptiaceae</taxon>
        <taxon>Eutreptiella</taxon>
    </lineage>
</organism>
<proteinExistence type="predicted"/>
<sequence>MAVSSPDGNEVDVGPTNVVKVTNAGNLPYYWVYIGYLLNLTFALLCDAACLWGPGISPSGWSQEVYWRWWRSVAVAAAVDWVGLQIAKSIVATLRCGRTQAGWWLHCSGETGGPEARVASWRGTPAAHVAGRPPQASPASQPSQAQSSV</sequence>
<accession>A0A7S1NVV9</accession>
<feature type="region of interest" description="Disordered" evidence="1">
    <location>
        <begin position="126"/>
        <end position="149"/>
    </location>
</feature>
<gene>
    <name evidence="2" type="ORF">EGYM00392_LOCUS54974</name>
</gene>